<evidence type="ECO:0000313" key="32">
    <source>
        <dbReference type="Proteomes" id="UP000694412"/>
    </source>
</evidence>
<evidence type="ECO:0000256" key="9">
    <source>
        <dbReference type="ARBA" id="ARBA00005189"/>
    </source>
</evidence>
<keyword evidence="18 29" id="KW-1133">Transmembrane helix</keyword>
<comment type="catalytic activity">
    <reaction evidence="4">
        <text>all-trans-retinol + hexadecanoyl-CoA = all-trans-retinyl hexadecanoate + CoA</text>
        <dbReference type="Rhea" id="RHEA:38175"/>
        <dbReference type="ChEBI" id="CHEBI:17336"/>
        <dbReference type="ChEBI" id="CHEBI:17616"/>
        <dbReference type="ChEBI" id="CHEBI:57287"/>
        <dbReference type="ChEBI" id="CHEBI:57379"/>
    </reaction>
    <physiologicalReaction direction="left-to-right" evidence="4">
        <dbReference type="Rhea" id="RHEA:38176"/>
    </physiologicalReaction>
</comment>
<reference evidence="31" key="2">
    <citation type="submission" date="2025-08" db="UniProtKB">
        <authorList>
            <consortium name="Ensembl"/>
        </authorList>
    </citation>
    <scope>IDENTIFICATION</scope>
</reference>
<evidence type="ECO:0000256" key="14">
    <source>
        <dbReference type="ARBA" id="ARBA00022679"/>
    </source>
</evidence>
<keyword evidence="13" id="KW-0551">Lipid droplet</keyword>
<comment type="catalytic activity">
    <reaction evidence="24">
        <text>2,3-di-(9Z)-octadecenoyl-sn-glycerol + (9Z)-octadecenoyl-CoA = 1,2,3-tri-(9Z-octadecenoyl)-glycerol + CoA</text>
        <dbReference type="Rhea" id="RHEA:38439"/>
        <dbReference type="ChEBI" id="CHEBI:53753"/>
        <dbReference type="ChEBI" id="CHEBI:57287"/>
        <dbReference type="ChEBI" id="CHEBI:57387"/>
        <dbReference type="ChEBI" id="CHEBI:75824"/>
    </reaction>
    <physiologicalReaction direction="left-to-right" evidence="24">
        <dbReference type="Rhea" id="RHEA:38440"/>
    </physiologicalReaction>
</comment>
<evidence type="ECO:0000256" key="28">
    <source>
        <dbReference type="ARBA" id="ARBA00049549"/>
    </source>
</evidence>
<evidence type="ECO:0000256" key="21">
    <source>
        <dbReference type="ARBA" id="ARBA00023315"/>
    </source>
</evidence>
<evidence type="ECO:0000256" key="12">
    <source>
        <dbReference type="ARBA" id="ARBA00022516"/>
    </source>
</evidence>
<dbReference type="Pfam" id="PF03982">
    <property type="entry name" value="DAGAT"/>
    <property type="match status" value="1"/>
</dbReference>
<keyword evidence="20 29" id="KW-0472">Membrane</keyword>
<evidence type="ECO:0000256" key="15">
    <source>
        <dbReference type="ARBA" id="ARBA00022692"/>
    </source>
</evidence>
<dbReference type="GO" id="GO:0055089">
    <property type="term" value="P:fatty acid homeostasis"/>
    <property type="evidence" value="ECO:0007669"/>
    <property type="project" value="Ensembl"/>
</dbReference>
<reference evidence="31" key="3">
    <citation type="submission" date="2025-09" db="UniProtKB">
        <authorList>
            <consortium name="Ensembl"/>
        </authorList>
    </citation>
    <scope>IDENTIFICATION</scope>
</reference>
<dbReference type="CDD" id="cd07987">
    <property type="entry name" value="LPLAT_MGAT-like"/>
    <property type="match status" value="1"/>
</dbReference>
<dbReference type="GO" id="GO:0019432">
    <property type="term" value="P:triglyceride biosynthetic process"/>
    <property type="evidence" value="ECO:0007669"/>
    <property type="project" value="Ensembl"/>
</dbReference>
<name>A0A8C2SZE3_COTJA</name>
<dbReference type="GO" id="GO:0004144">
    <property type="term" value="F:diacylglycerol O-acyltransferase activity"/>
    <property type="evidence" value="ECO:0007669"/>
    <property type="project" value="UniProtKB-EC"/>
</dbReference>
<dbReference type="GO" id="GO:0060613">
    <property type="term" value="P:fat pad development"/>
    <property type="evidence" value="ECO:0007669"/>
    <property type="project" value="Ensembl"/>
</dbReference>
<dbReference type="GO" id="GO:0005811">
    <property type="term" value="C:lipid droplet"/>
    <property type="evidence" value="ECO:0007669"/>
    <property type="project" value="UniProtKB-SubCell"/>
</dbReference>
<dbReference type="GO" id="GO:0050252">
    <property type="term" value="F:retinol O-fatty-acyltransferase activity"/>
    <property type="evidence" value="ECO:0007669"/>
    <property type="project" value="UniProtKB-EC"/>
</dbReference>
<dbReference type="GO" id="GO:0006651">
    <property type="term" value="P:diacylglycerol biosynthetic process"/>
    <property type="evidence" value="ECO:0007669"/>
    <property type="project" value="Ensembl"/>
</dbReference>
<evidence type="ECO:0000256" key="8">
    <source>
        <dbReference type="ARBA" id="ARBA00004771"/>
    </source>
</evidence>
<evidence type="ECO:0000256" key="2">
    <source>
        <dbReference type="ARBA" id="ARBA00001313"/>
    </source>
</evidence>
<dbReference type="GO" id="GO:0042803">
    <property type="term" value="F:protein homodimerization activity"/>
    <property type="evidence" value="ECO:0007669"/>
    <property type="project" value="Ensembl"/>
</dbReference>
<dbReference type="GeneTree" id="ENSGT01030000234582"/>
<dbReference type="GO" id="GO:0034383">
    <property type="term" value="P:low-density lipoprotein particle clearance"/>
    <property type="evidence" value="ECO:0007669"/>
    <property type="project" value="Ensembl"/>
</dbReference>
<evidence type="ECO:0000256" key="19">
    <source>
        <dbReference type="ARBA" id="ARBA00023098"/>
    </source>
</evidence>
<comment type="catalytic activity">
    <reaction evidence="27">
        <text>1-(9Z-octadecenoyl)-glycerol + (9Z)-octadecenoyl-CoA = 1,2-di-(9Z-octadecenoyl)-glycerol + CoA</text>
        <dbReference type="Rhea" id="RHEA:37915"/>
        <dbReference type="ChEBI" id="CHEBI:52323"/>
        <dbReference type="ChEBI" id="CHEBI:57287"/>
        <dbReference type="ChEBI" id="CHEBI:57387"/>
        <dbReference type="ChEBI" id="CHEBI:75342"/>
    </reaction>
    <physiologicalReaction direction="left-to-right" evidence="27">
        <dbReference type="Rhea" id="RHEA:37916"/>
    </physiologicalReaction>
</comment>
<reference evidence="31" key="1">
    <citation type="submission" date="2015-11" db="EMBL/GenBank/DDBJ databases">
        <authorList>
            <consortium name="International Coturnix japonica Genome Analysis Consortium"/>
            <person name="Warren W."/>
            <person name="Burt D.W."/>
            <person name="Antin P.B."/>
            <person name="Lanford R."/>
            <person name="Gros J."/>
            <person name="Wilson R.K."/>
        </authorList>
    </citation>
    <scope>NUCLEOTIDE SEQUENCE [LARGE SCALE GENOMIC DNA]</scope>
</reference>
<evidence type="ECO:0000256" key="30">
    <source>
        <dbReference type="SAM" id="MobiDB-lite"/>
    </source>
</evidence>
<dbReference type="GO" id="GO:0006071">
    <property type="term" value="P:glycerol metabolic process"/>
    <property type="evidence" value="ECO:0007669"/>
    <property type="project" value="UniProtKB-KW"/>
</dbReference>
<feature type="transmembrane region" description="Helical" evidence="29">
    <location>
        <begin position="125"/>
        <end position="149"/>
    </location>
</feature>
<dbReference type="Ensembl" id="ENSCJPT00005009650.1">
    <property type="protein sequence ID" value="ENSCJPP00005006091.1"/>
    <property type="gene ID" value="ENSCJPG00005005723.1"/>
</dbReference>
<evidence type="ECO:0000256" key="25">
    <source>
        <dbReference type="ARBA" id="ARBA00048135"/>
    </source>
</evidence>
<evidence type="ECO:0000256" key="13">
    <source>
        <dbReference type="ARBA" id="ARBA00022677"/>
    </source>
</evidence>
<dbReference type="GO" id="GO:1990578">
    <property type="term" value="C:perinuclear endoplasmic reticulum membrane"/>
    <property type="evidence" value="ECO:0007669"/>
    <property type="project" value="Ensembl"/>
</dbReference>
<keyword evidence="14 29" id="KW-0808">Transferase</keyword>
<dbReference type="AlphaFoldDB" id="A0A8C2SZE3"/>
<evidence type="ECO:0000256" key="23">
    <source>
        <dbReference type="ARBA" id="ARBA00047807"/>
    </source>
</evidence>
<comment type="subcellular location">
    <subcellularLocation>
        <location evidence="7">Cytoplasm</location>
        <location evidence="7">Perinuclear region</location>
    </subcellularLocation>
    <subcellularLocation>
        <location evidence="5 29">Endoplasmic reticulum membrane</location>
        <topology evidence="5 29">Multi-pass membrane protein</topology>
    </subcellularLocation>
    <subcellularLocation>
        <location evidence="6">Lipid droplet</location>
    </subcellularLocation>
</comment>
<dbReference type="PANTHER" id="PTHR12317:SF14">
    <property type="entry name" value="DIACYLGLYCEROL O-ACYLTRANSFERASE 2"/>
    <property type="match status" value="1"/>
</dbReference>
<evidence type="ECO:0000256" key="1">
    <source>
        <dbReference type="ARBA" id="ARBA00000633"/>
    </source>
</evidence>
<evidence type="ECO:0000256" key="11">
    <source>
        <dbReference type="ARBA" id="ARBA00022490"/>
    </source>
</evidence>
<comment type="pathway">
    <text evidence="8">Glycerolipid metabolism; triacylglycerol biosynthesis.</text>
</comment>
<keyword evidence="21" id="KW-0012">Acyltransferase</keyword>
<evidence type="ECO:0000256" key="29">
    <source>
        <dbReference type="RuleBase" id="RU367023"/>
    </source>
</evidence>
<accession>A0A8C2SZE3</accession>
<evidence type="ECO:0000256" key="17">
    <source>
        <dbReference type="ARBA" id="ARBA00022824"/>
    </source>
</evidence>
<comment type="catalytic activity">
    <reaction evidence="1">
        <text>all-trans-retinol + an acyl-CoA = an all-trans-retinyl ester + CoA</text>
        <dbReference type="Rhea" id="RHEA:11488"/>
        <dbReference type="ChEBI" id="CHEBI:17336"/>
        <dbReference type="ChEBI" id="CHEBI:57287"/>
        <dbReference type="ChEBI" id="CHEBI:58342"/>
        <dbReference type="ChEBI" id="CHEBI:63410"/>
        <dbReference type="EC" id="2.3.1.76"/>
    </reaction>
    <physiologicalReaction direction="left-to-right" evidence="1">
        <dbReference type="Rhea" id="RHEA:11489"/>
    </physiologicalReaction>
</comment>
<evidence type="ECO:0000256" key="3">
    <source>
        <dbReference type="ARBA" id="ARBA00001349"/>
    </source>
</evidence>
<comment type="catalytic activity">
    <reaction evidence="25">
        <text>2-(9Z-octadecenoyl)-glycerol + (9Z)-octadecenoyl-CoA = 1,2-di-(9Z-octadecenoyl)-sn-glycerol + CoA</text>
        <dbReference type="Rhea" id="RHEA:37911"/>
        <dbReference type="ChEBI" id="CHEBI:52333"/>
        <dbReference type="ChEBI" id="CHEBI:57287"/>
        <dbReference type="ChEBI" id="CHEBI:57387"/>
        <dbReference type="ChEBI" id="CHEBI:73990"/>
    </reaction>
    <physiologicalReaction direction="left-to-right" evidence="25">
        <dbReference type="Rhea" id="RHEA:37912"/>
    </physiologicalReaction>
</comment>
<dbReference type="GO" id="GO:0005739">
    <property type="term" value="C:mitochondrion"/>
    <property type="evidence" value="ECO:0007669"/>
    <property type="project" value="Ensembl"/>
</dbReference>
<evidence type="ECO:0000313" key="31">
    <source>
        <dbReference type="Ensembl" id="ENSCJPP00005006091.1"/>
    </source>
</evidence>
<comment type="similarity">
    <text evidence="10 29">Belongs to the diacylglycerol acyltransferase family.</text>
</comment>
<keyword evidence="12" id="KW-0444">Lipid biosynthesis</keyword>
<comment type="catalytic activity">
    <reaction evidence="22">
        <text>1,2-di-(9Z-octadecenoyl)-sn-glycerol + (9Z)-octadecenoyl-CoA = 1,2,3-tri-(9Z-octadecenoyl)-glycerol + CoA</text>
        <dbReference type="Rhea" id="RHEA:38219"/>
        <dbReference type="ChEBI" id="CHEBI:52333"/>
        <dbReference type="ChEBI" id="CHEBI:53753"/>
        <dbReference type="ChEBI" id="CHEBI:57287"/>
        <dbReference type="ChEBI" id="CHEBI:57387"/>
    </reaction>
    <physiologicalReaction direction="left-to-right" evidence="22">
        <dbReference type="Rhea" id="RHEA:38220"/>
    </physiologicalReaction>
</comment>
<dbReference type="GO" id="GO:0019915">
    <property type="term" value="P:lipid storage"/>
    <property type="evidence" value="ECO:0007669"/>
    <property type="project" value="Ensembl"/>
</dbReference>
<feature type="region of interest" description="Disordered" evidence="30">
    <location>
        <begin position="1"/>
        <end position="21"/>
    </location>
</feature>
<evidence type="ECO:0000256" key="22">
    <source>
        <dbReference type="ARBA" id="ARBA00047367"/>
    </source>
</evidence>
<comment type="catalytic activity">
    <reaction evidence="26">
        <text>an acyl-CoA + a 1,2-diacyl-sn-glycerol = a triacyl-sn-glycerol + CoA</text>
        <dbReference type="Rhea" id="RHEA:10868"/>
        <dbReference type="ChEBI" id="CHEBI:17815"/>
        <dbReference type="ChEBI" id="CHEBI:57287"/>
        <dbReference type="ChEBI" id="CHEBI:58342"/>
        <dbReference type="ChEBI" id="CHEBI:64615"/>
        <dbReference type="EC" id="2.3.1.20"/>
    </reaction>
    <physiologicalReaction direction="left-to-right" evidence="26">
        <dbReference type="Rhea" id="RHEA:10869"/>
    </physiologicalReaction>
</comment>
<evidence type="ECO:0000256" key="20">
    <source>
        <dbReference type="ARBA" id="ARBA00023136"/>
    </source>
</evidence>
<keyword evidence="16" id="KW-0319">Glycerol metabolism</keyword>
<comment type="catalytic activity">
    <reaction evidence="28">
        <text>1,3-di-(9Z-octadecenoyl)-glycerol + (9Z)-octadecenoyl-CoA = 1,2,3-tri-(9Z-octadecenoyl)-glycerol + CoA</text>
        <dbReference type="Rhea" id="RHEA:38435"/>
        <dbReference type="ChEBI" id="CHEBI:53753"/>
        <dbReference type="ChEBI" id="CHEBI:57287"/>
        <dbReference type="ChEBI" id="CHEBI:57387"/>
        <dbReference type="ChEBI" id="CHEBI:75735"/>
    </reaction>
    <physiologicalReaction direction="left-to-right" evidence="28">
        <dbReference type="Rhea" id="RHEA:38436"/>
    </physiologicalReaction>
</comment>
<keyword evidence="15 29" id="KW-0812">Transmembrane</keyword>
<proteinExistence type="inferred from homology"/>
<dbReference type="PANTHER" id="PTHR12317">
    <property type="entry name" value="DIACYLGLYCEROL O-ACYLTRANSFERASE"/>
    <property type="match status" value="1"/>
</dbReference>
<protein>
    <recommendedName>
        <fullName evidence="29">Acyltransferase</fullName>
        <ecNumber evidence="29">2.3.1.-</ecNumber>
    </recommendedName>
</protein>
<keyword evidence="19" id="KW-0443">Lipid metabolism</keyword>
<dbReference type="GO" id="GO:0003846">
    <property type="term" value="F:2-acylglycerol O-acyltransferase activity"/>
    <property type="evidence" value="ECO:0007669"/>
    <property type="project" value="Ensembl"/>
</dbReference>
<keyword evidence="11" id="KW-0963">Cytoplasm</keyword>
<evidence type="ECO:0000256" key="26">
    <source>
        <dbReference type="ARBA" id="ARBA00048634"/>
    </source>
</evidence>
<evidence type="ECO:0000256" key="4">
    <source>
        <dbReference type="ARBA" id="ARBA00001764"/>
    </source>
</evidence>
<evidence type="ECO:0000256" key="5">
    <source>
        <dbReference type="ARBA" id="ARBA00004477"/>
    </source>
</evidence>
<keyword evidence="32" id="KW-1185">Reference proteome</keyword>
<dbReference type="EC" id="2.3.1.-" evidence="29"/>
<comment type="caution">
    <text evidence="29">Lacks conserved residue(s) required for the propagation of feature annotation.</text>
</comment>
<dbReference type="GO" id="GO:0006640">
    <property type="term" value="P:monoacylglycerol biosynthetic process"/>
    <property type="evidence" value="ECO:0007669"/>
    <property type="project" value="Ensembl"/>
</dbReference>
<comment type="catalytic activity">
    <reaction evidence="3">
        <text>1,2-di-(9Z-octadecenoyl)-sn-glycerol + hexadecanoyl-CoA = 1,2-di-(9Z)-octadecenoyl-3-hexadecanoyl-sn-glycerol + CoA</text>
        <dbReference type="Rhea" id="RHEA:38163"/>
        <dbReference type="ChEBI" id="CHEBI:52333"/>
        <dbReference type="ChEBI" id="CHEBI:57287"/>
        <dbReference type="ChEBI" id="CHEBI:57379"/>
        <dbReference type="ChEBI" id="CHEBI:75583"/>
    </reaction>
    <physiologicalReaction direction="left-to-right" evidence="3">
        <dbReference type="Rhea" id="RHEA:38164"/>
    </physiologicalReaction>
</comment>
<sequence>MQTTRPGPTAPIGAEGPGVPPRLSPPSTSSFFLLLLLPGYIGTRSLRPPHTPTAPGPCSCVPPIPRTPIPASRGLGRAEPRILCAMKTIIAAYSGVLRGTGSSILSALQDLFWLSKSKVEKQLQIISVLQWVLTFLVMGIACTLILMYILCTDCWAIAALYLAWLVFDWNTPRKGGRRSQWVRNWAMWRYFRDYFPIRLVKTHNLLTSRNYIFGYHPHGIMGLGAFCNFSTEATGVSQKFPGIRPYLATLAGNFRMPILRDYLMSGGICPVNRDSIDYILSKNGSGNAIIIVVGGAAESLNCTPGKNSVTLRNRKGFVKLALRHGADLVPVYSFGENEVYKQVIFEEGSWGRWVQKKFQKHIGFAPCIFHGRGLFSSNTWGLLPYSKPITTVVGEPITIPKIENPSQKEVDFYHSVYVDSLIKLFDKYKGKFGLPETEVLEVN</sequence>
<dbReference type="GO" id="GO:0035336">
    <property type="term" value="P:long-chain fatty-acyl-CoA metabolic process"/>
    <property type="evidence" value="ECO:0007669"/>
    <property type="project" value="Ensembl"/>
</dbReference>
<dbReference type="Proteomes" id="UP000694412">
    <property type="component" value="Chromosome 1"/>
</dbReference>
<comment type="catalytic activity">
    <reaction evidence="2">
        <text>2-(9Z-octadecenoyl)-glycerol + hexadecanoyl-CoA = 1-hexadecanoyl-2-(9Z-octadecenoyl)-sn-glycerol + CoA</text>
        <dbReference type="Rhea" id="RHEA:38071"/>
        <dbReference type="ChEBI" id="CHEBI:57287"/>
        <dbReference type="ChEBI" id="CHEBI:57379"/>
        <dbReference type="ChEBI" id="CHEBI:73990"/>
        <dbReference type="ChEBI" id="CHEBI:75466"/>
    </reaction>
    <physiologicalReaction direction="left-to-right" evidence="2">
        <dbReference type="Rhea" id="RHEA:38072"/>
    </physiologicalReaction>
</comment>
<comment type="pathway">
    <text evidence="9">Lipid metabolism.</text>
</comment>
<keyword evidence="17 29" id="KW-0256">Endoplasmic reticulum</keyword>
<dbReference type="GO" id="GO:0035356">
    <property type="term" value="P:intracellular triglyceride homeostasis"/>
    <property type="evidence" value="ECO:0007669"/>
    <property type="project" value="Ensembl"/>
</dbReference>
<dbReference type="InterPro" id="IPR007130">
    <property type="entry name" value="DAGAT"/>
</dbReference>
<evidence type="ECO:0000256" key="7">
    <source>
        <dbReference type="ARBA" id="ARBA00004556"/>
    </source>
</evidence>
<organism evidence="31 32">
    <name type="scientific">Coturnix japonica</name>
    <name type="common">Japanese quail</name>
    <name type="synonym">Coturnix coturnix japonica</name>
    <dbReference type="NCBI Taxonomy" id="93934"/>
    <lineage>
        <taxon>Eukaryota</taxon>
        <taxon>Metazoa</taxon>
        <taxon>Chordata</taxon>
        <taxon>Craniata</taxon>
        <taxon>Vertebrata</taxon>
        <taxon>Euteleostomi</taxon>
        <taxon>Archelosauria</taxon>
        <taxon>Archosauria</taxon>
        <taxon>Dinosauria</taxon>
        <taxon>Saurischia</taxon>
        <taxon>Theropoda</taxon>
        <taxon>Coelurosauria</taxon>
        <taxon>Aves</taxon>
        <taxon>Neognathae</taxon>
        <taxon>Galloanserae</taxon>
        <taxon>Galliformes</taxon>
        <taxon>Phasianidae</taxon>
        <taxon>Perdicinae</taxon>
        <taxon>Coturnix</taxon>
    </lineage>
</organism>
<dbReference type="GO" id="GO:0042632">
    <property type="term" value="P:cholesterol homeostasis"/>
    <property type="evidence" value="ECO:0007669"/>
    <property type="project" value="Ensembl"/>
</dbReference>
<evidence type="ECO:0000256" key="16">
    <source>
        <dbReference type="ARBA" id="ARBA00022798"/>
    </source>
</evidence>
<evidence type="ECO:0000256" key="18">
    <source>
        <dbReference type="ARBA" id="ARBA00022989"/>
    </source>
</evidence>
<evidence type="ECO:0000256" key="27">
    <source>
        <dbReference type="ARBA" id="ARBA00049168"/>
    </source>
</evidence>
<evidence type="ECO:0000256" key="10">
    <source>
        <dbReference type="ARBA" id="ARBA00005420"/>
    </source>
</evidence>
<dbReference type="GO" id="GO:0071400">
    <property type="term" value="P:cellular response to oleic acid"/>
    <property type="evidence" value="ECO:0007669"/>
    <property type="project" value="Ensembl"/>
</dbReference>
<gene>
    <name evidence="31" type="primary">DGAT2</name>
</gene>
<comment type="catalytic activity">
    <reaction evidence="23">
        <text>1-O-(9Z-octadecenyl)-glycerol + (9Z)-octadecenoyl-CoA = 1-O-(9Z-octadecyl)-3-(9Z-octadecenoyl)-glycerol + CoA</text>
        <dbReference type="Rhea" id="RHEA:55340"/>
        <dbReference type="ChEBI" id="CHEBI:34116"/>
        <dbReference type="ChEBI" id="CHEBI:57287"/>
        <dbReference type="ChEBI" id="CHEBI:57387"/>
        <dbReference type="ChEBI" id="CHEBI:197429"/>
    </reaction>
    <physiologicalReaction direction="left-to-right" evidence="23">
        <dbReference type="Rhea" id="RHEA:55341"/>
    </physiologicalReaction>
</comment>
<evidence type="ECO:0000256" key="24">
    <source>
        <dbReference type="ARBA" id="ARBA00048096"/>
    </source>
</evidence>
<evidence type="ECO:0000256" key="6">
    <source>
        <dbReference type="ARBA" id="ARBA00004502"/>
    </source>
</evidence>
<dbReference type="GO" id="GO:0005829">
    <property type="term" value="C:cytosol"/>
    <property type="evidence" value="ECO:0007669"/>
    <property type="project" value="Ensembl"/>
</dbReference>